<protein>
    <recommendedName>
        <fullName evidence="1">YgjP-like metallopeptidase domain-containing protein</fullName>
    </recommendedName>
</protein>
<evidence type="ECO:0000259" key="1">
    <source>
        <dbReference type="Pfam" id="PF01863"/>
    </source>
</evidence>
<dbReference type="Proteomes" id="UP001064971">
    <property type="component" value="Chromosome"/>
</dbReference>
<name>A0ABN6RC45_9DEIO</name>
<dbReference type="Pfam" id="PF01863">
    <property type="entry name" value="YgjP-like"/>
    <property type="match status" value="1"/>
</dbReference>
<proteinExistence type="predicted"/>
<dbReference type="CDD" id="cd07344">
    <property type="entry name" value="M48_yhfN_like"/>
    <property type="match status" value="1"/>
</dbReference>
<dbReference type="RefSeq" id="WP_264776059.1">
    <property type="nucleotide sequence ID" value="NZ_AP026560.1"/>
</dbReference>
<gene>
    <name evidence="2" type="ORF">DAETH_01480</name>
</gene>
<evidence type="ECO:0000313" key="3">
    <source>
        <dbReference type="Proteomes" id="UP001064971"/>
    </source>
</evidence>
<reference evidence="2" key="1">
    <citation type="submission" date="2022-07" db="EMBL/GenBank/DDBJ databases">
        <title>Complete Genome Sequence of the Radioresistant Bacterium Deinococcus aetherius ST0316, Isolated from the Air Dust collected in Lower Stratosphere above Japan.</title>
        <authorList>
            <person name="Satoh K."/>
            <person name="Hagiwara K."/>
            <person name="Katsumata K."/>
            <person name="Kubo A."/>
            <person name="Yokobori S."/>
            <person name="Yamagishi A."/>
            <person name="Oono Y."/>
            <person name="Narumi I."/>
        </authorList>
    </citation>
    <scope>NUCLEOTIDE SEQUENCE</scope>
    <source>
        <strain evidence="2">ST0316</strain>
    </source>
</reference>
<evidence type="ECO:0000313" key="2">
    <source>
        <dbReference type="EMBL" id="BDP40179.1"/>
    </source>
</evidence>
<feature type="domain" description="YgjP-like metallopeptidase" evidence="1">
    <location>
        <begin position="10"/>
        <end position="211"/>
    </location>
</feature>
<dbReference type="PANTHER" id="PTHR30399:SF1">
    <property type="entry name" value="UTP PYROPHOSPHATASE"/>
    <property type="match status" value="1"/>
</dbReference>
<dbReference type="Gene3D" id="3.30.2010.10">
    <property type="entry name" value="Metalloproteases ('zincins'), catalytic domain"/>
    <property type="match status" value="1"/>
</dbReference>
<keyword evidence="3" id="KW-1185">Reference proteome</keyword>
<dbReference type="InterPro" id="IPR002725">
    <property type="entry name" value="YgjP-like_metallopeptidase"/>
</dbReference>
<accession>A0ABN6RC45</accession>
<dbReference type="InterPro" id="IPR053136">
    <property type="entry name" value="UTP_pyrophosphatase-like"/>
</dbReference>
<dbReference type="EMBL" id="AP026560">
    <property type="protein sequence ID" value="BDP40179.1"/>
    <property type="molecule type" value="Genomic_DNA"/>
</dbReference>
<organism evidence="2 3">
    <name type="scientific">Deinococcus aetherius</name>
    <dbReference type="NCBI Taxonomy" id="200252"/>
    <lineage>
        <taxon>Bacteria</taxon>
        <taxon>Thermotogati</taxon>
        <taxon>Deinococcota</taxon>
        <taxon>Deinococci</taxon>
        <taxon>Deinococcales</taxon>
        <taxon>Deinococcaceae</taxon>
        <taxon>Deinococcus</taxon>
    </lineage>
</organism>
<dbReference type="PANTHER" id="PTHR30399">
    <property type="entry name" value="UNCHARACTERIZED PROTEIN YGJP"/>
    <property type="match status" value="1"/>
</dbReference>
<sequence>MHLKRSPRRRTLTLHVAPGAVTIHAPARTPERLIESFLEAKRGWAERHLATYAARSAPVPLVDGAPLSFLGETLTLRLTPGTRTPFRSGQEVRVPPGDLEGVRRAVERWYRRAALPELRALVEGYADALGARDRLRAVHLSAARTRWGSCTAGGDIRLHWLLSRAPREVAAYVALHEAAHLLELNHSPRYWAHVARLMPEHARWRAWLKEHGHTLALP</sequence>